<comment type="caution">
    <text evidence="1">The sequence shown here is derived from an EMBL/GenBank/DDBJ whole genome shotgun (WGS) entry which is preliminary data.</text>
</comment>
<proteinExistence type="predicted"/>
<organism evidence="1">
    <name type="scientific">Ooceraea biroi</name>
    <name type="common">Clonal raider ant</name>
    <name type="synonym">Cerapachys biroi</name>
    <dbReference type="NCBI Taxonomy" id="2015173"/>
    <lineage>
        <taxon>Eukaryota</taxon>
        <taxon>Metazoa</taxon>
        <taxon>Ecdysozoa</taxon>
        <taxon>Arthropoda</taxon>
        <taxon>Hexapoda</taxon>
        <taxon>Insecta</taxon>
        <taxon>Pterygota</taxon>
        <taxon>Neoptera</taxon>
        <taxon>Endopterygota</taxon>
        <taxon>Hymenoptera</taxon>
        <taxon>Apocrita</taxon>
        <taxon>Aculeata</taxon>
        <taxon>Formicoidea</taxon>
        <taxon>Formicidae</taxon>
        <taxon>Dorylinae</taxon>
        <taxon>Ooceraea</taxon>
    </lineage>
</organism>
<sequence length="183" mass="20454">MQRWSMSNVSDNPGVEAQIIAQDALGLIRQDVSGRHGELLTDILDLLRHLTLSGPPSECSELRGSPLPIVLLPVFFNLSPSDLIRWKQVAVRFSELITEAAEQLRRHKQPAVRTETTLNSMTVSTSPEEAEELTRLQELSLLYPIVRVTDHCNAYHVGEMARVLITPLQHSAVSRLHPIVNPN</sequence>
<reference evidence="1" key="1">
    <citation type="journal article" date="2018" name="Genome Res.">
        <title>The genomic architecture and molecular evolution of ant odorant receptors.</title>
        <authorList>
            <person name="McKenzie S.K."/>
            <person name="Kronauer D.J.C."/>
        </authorList>
    </citation>
    <scope>NUCLEOTIDE SEQUENCE [LARGE SCALE GENOMIC DNA]</scope>
    <source>
        <strain evidence="1">Clonal line C1</strain>
    </source>
</reference>
<name>A0A3L8DQB0_OOCBI</name>
<dbReference type="AlphaFoldDB" id="A0A3L8DQB0"/>
<dbReference type="Proteomes" id="UP000279307">
    <property type="component" value="Chromosome 6"/>
</dbReference>
<evidence type="ECO:0000313" key="1">
    <source>
        <dbReference type="EMBL" id="RLU22099.1"/>
    </source>
</evidence>
<gene>
    <name evidence="1" type="ORF">DMN91_006479</name>
</gene>
<dbReference type="EMBL" id="QOIP01000006">
    <property type="protein sequence ID" value="RLU22099.1"/>
    <property type="molecule type" value="Genomic_DNA"/>
</dbReference>
<reference evidence="1" key="2">
    <citation type="submission" date="2018-07" db="EMBL/GenBank/DDBJ databases">
        <authorList>
            <person name="Mckenzie S.K."/>
            <person name="Kronauer D.J.C."/>
        </authorList>
    </citation>
    <scope>NUCLEOTIDE SEQUENCE</scope>
    <source>
        <strain evidence="1">Clonal line C1</strain>
    </source>
</reference>
<accession>A0A3L8DQB0</accession>
<protein>
    <submittedName>
        <fullName evidence="1">Uncharacterized protein</fullName>
    </submittedName>
</protein>